<reference evidence="6" key="2">
    <citation type="submission" date="2025-08" db="UniProtKB">
        <authorList>
            <consortium name="Ensembl"/>
        </authorList>
    </citation>
    <scope>IDENTIFICATION</scope>
</reference>
<dbReference type="Ensembl" id="ENSVURT00010015812.1">
    <property type="protein sequence ID" value="ENSVURP00010013891.1"/>
    <property type="gene ID" value="ENSVURG00010010671.1"/>
</dbReference>
<dbReference type="InterPro" id="IPR043447">
    <property type="entry name" value="CCDC120/INAVA"/>
</dbReference>
<proteinExistence type="predicted"/>
<feature type="region of interest" description="Disordered" evidence="4">
    <location>
        <begin position="391"/>
        <end position="445"/>
    </location>
</feature>
<gene>
    <name evidence="6" type="primary">CCDC120</name>
</gene>
<dbReference type="PANTHER" id="PTHR16093">
    <property type="entry name" value="COILED-COIL DOMAIN-CONTAINING PROTEIN 120 FAMILY MEMBER"/>
    <property type="match status" value="1"/>
</dbReference>
<dbReference type="AlphaFoldDB" id="A0A4X2KV34"/>
<feature type="region of interest" description="Disordered" evidence="4">
    <location>
        <begin position="491"/>
        <end position="556"/>
    </location>
</feature>
<feature type="compositionally biased region" description="Polar residues" evidence="4">
    <location>
        <begin position="288"/>
        <end position="308"/>
    </location>
</feature>
<keyword evidence="7" id="KW-1185">Reference proteome</keyword>
<feature type="region of interest" description="Disordered" evidence="4">
    <location>
        <begin position="214"/>
        <end position="308"/>
    </location>
</feature>
<organism evidence="6 7">
    <name type="scientific">Vombatus ursinus</name>
    <name type="common">Common wombat</name>
    <dbReference type="NCBI Taxonomy" id="29139"/>
    <lineage>
        <taxon>Eukaryota</taxon>
        <taxon>Metazoa</taxon>
        <taxon>Chordata</taxon>
        <taxon>Craniata</taxon>
        <taxon>Vertebrata</taxon>
        <taxon>Euteleostomi</taxon>
        <taxon>Mammalia</taxon>
        <taxon>Metatheria</taxon>
        <taxon>Diprotodontia</taxon>
        <taxon>Vombatidae</taxon>
        <taxon>Vombatus</taxon>
    </lineage>
</organism>
<dbReference type="PANTHER" id="PTHR16093:SF5">
    <property type="entry name" value="COILED-COIL DOMAIN-CONTAINING PROTEIN 120"/>
    <property type="match status" value="1"/>
</dbReference>
<evidence type="ECO:0000256" key="4">
    <source>
        <dbReference type="SAM" id="MobiDB-lite"/>
    </source>
</evidence>
<dbReference type="GO" id="GO:0120103">
    <property type="term" value="C:centriolar subdistal appendage"/>
    <property type="evidence" value="ECO:0007669"/>
    <property type="project" value="Ensembl"/>
</dbReference>
<feature type="domain" description="Cytohesin Ubiquitin Protein Inducing" evidence="5">
    <location>
        <begin position="88"/>
        <end position="157"/>
    </location>
</feature>
<protein>
    <submittedName>
        <fullName evidence="6">Coiled-coil domain containing 120</fullName>
    </submittedName>
</protein>
<dbReference type="STRING" id="29139.ENSVURP00010013891"/>
<evidence type="ECO:0000259" key="5">
    <source>
        <dbReference type="Pfam" id="PF11819"/>
    </source>
</evidence>
<evidence type="ECO:0000313" key="7">
    <source>
        <dbReference type="Proteomes" id="UP000314987"/>
    </source>
</evidence>
<keyword evidence="2" id="KW-0963">Cytoplasm</keyword>
<sequence length="700" mass="74766">MEVRGQLISSPSYNCPALPLEESPPVKVERLRVLLERQRGLQETLSLKLRELRRVCLQEAVGEGTLELGMAGRPRGEPRDNLLTPLQELTGRLPAEYPLEPGEQPHPIRRRAAPMPSQPRGLCSSGVLALETLEREVSVQRQIAAAARRLALAPELSVEQRRRRRQVQADASQRLLELEEQLRASRAVLGLPLTMLPGHGGTGLPGLRTRVAQLSQDDASRSESSSLSESASHENEDPHSEWPALPKVRDQLRASVSAGGSPERRPPWKAMPPLPAAELYGDLKSRRNSVASPTSPTRTLPRSISSFEGRSVPATPVLARGPAPQLCRLEGLHSRQWSGSQDSQMGFPHTDGPWERAFLVSGRTRRSNSSEALLVDRGAGISGFACARLPQEGPPVSPPCKSNESIFERPAPVPPPAFSSRTTGPPDPPRAARPSSAAPPAPRGRPLPAYGDLLLDYYLARGGQFWPEGPGHLSCRDGLLVFFPPAPSALQGDSGGGIGSPLLRAKDPTPHGGPGRGLTSRTKSDDGGPLPGSFWAGPGPTRYHSQPDQSAADPRGGHKALALEGLRDWYIRNVGSTGGSAVAGLHPSARGLLPEGQALHPSPFSWPHSSYPQSLLLHTAHGTEASPEPYLGYAGVALPSAAAAAATALPHSLSFTAPPVSGRHYTDFLYPPELSSHLSDLALEGDRPLDSDPRTPGTLV</sequence>
<reference evidence="6" key="3">
    <citation type="submission" date="2025-09" db="UniProtKB">
        <authorList>
            <consortium name="Ensembl"/>
        </authorList>
    </citation>
    <scope>IDENTIFICATION</scope>
</reference>
<comment type="subcellular location">
    <subcellularLocation>
        <location evidence="1">Cytoplasm</location>
    </subcellularLocation>
</comment>
<dbReference type="GO" id="GO:0034454">
    <property type="term" value="P:microtubule anchoring at centrosome"/>
    <property type="evidence" value="ECO:0007669"/>
    <property type="project" value="Ensembl"/>
</dbReference>
<evidence type="ECO:0000313" key="6">
    <source>
        <dbReference type="Ensembl" id="ENSVURP00010013891.1"/>
    </source>
</evidence>
<feature type="region of interest" description="Disordered" evidence="4">
    <location>
        <begin position="1"/>
        <end position="21"/>
    </location>
</feature>
<dbReference type="Pfam" id="PF11819">
    <property type="entry name" value="CUPID"/>
    <property type="match status" value="2"/>
</dbReference>
<dbReference type="GO" id="GO:0008104">
    <property type="term" value="P:intracellular protein localization"/>
    <property type="evidence" value="ECO:0007669"/>
    <property type="project" value="Ensembl"/>
</dbReference>
<keyword evidence="3" id="KW-0175">Coiled coil</keyword>
<dbReference type="GO" id="GO:0005814">
    <property type="term" value="C:centriole"/>
    <property type="evidence" value="ECO:0007669"/>
    <property type="project" value="Ensembl"/>
</dbReference>
<dbReference type="GeneTree" id="ENSGT00940000154102"/>
<name>A0A4X2KV34_VOMUR</name>
<feature type="domain" description="Cytohesin Ubiquitin Protein Inducing" evidence="5">
    <location>
        <begin position="2"/>
        <end position="66"/>
    </location>
</feature>
<feature type="compositionally biased region" description="Low complexity" evidence="4">
    <location>
        <begin position="214"/>
        <end position="230"/>
    </location>
</feature>
<evidence type="ECO:0000256" key="2">
    <source>
        <dbReference type="ARBA" id="ARBA00022490"/>
    </source>
</evidence>
<dbReference type="Proteomes" id="UP000314987">
    <property type="component" value="Unassembled WGS sequence"/>
</dbReference>
<dbReference type="InterPro" id="IPR021774">
    <property type="entry name" value="CUPID"/>
</dbReference>
<feature type="compositionally biased region" description="Basic and acidic residues" evidence="4">
    <location>
        <begin position="231"/>
        <end position="240"/>
    </location>
</feature>
<accession>A0A4X2KV34</accession>
<feature type="compositionally biased region" description="Pro residues" evidence="4">
    <location>
        <begin position="425"/>
        <end position="445"/>
    </location>
</feature>
<dbReference type="GO" id="GO:0005737">
    <property type="term" value="C:cytoplasm"/>
    <property type="evidence" value="ECO:0007669"/>
    <property type="project" value="UniProtKB-SubCell"/>
</dbReference>
<evidence type="ECO:0000256" key="1">
    <source>
        <dbReference type="ARBA" id="ARBA00004496"/>
    </source>
</evidence>
<dbReference type="OMA" id="CWVINEA"/>
<reference evidence="7" key="1">
    <citation type="submission" date="2018-12" db="EMBL/GenBank/DDBJ databases">
        <authorList>
            <person name="Yazar S."/>
        </authorList>
    </citation>
    <scope>NUCLEOTIDE SEQUENCE [LARGE SCALE GENOMIC DNA]</scope>
</reference>
<evidence type="ECO:0000256" key="3">
    <source>
        <dbReference type="ARBA" id="ARBA00023054"/>
    </source>
</evidence>